<evidence type="ECO:0000313" key="2">
    <source>
        <dbReference type="EMBL" id="MFD1465126.1"/>
    </source>
</evidence>
<feature type="transmembrane region" description="Helical" evidence="1">
    <location>
        <begin position="76"/>
        <end position="94"/>
    </location>
</feature>
<feature type="transmembrane region" description="Helical" evidence="1">
    <location>
        <begin position="101"/>
        <end position="118"/>
    </location>
</feature>
<keyword evidence="1" id="KW-0472">Membrane</keyword>
<feature type="transmembrane region" description="Helical" evidence="1">
    <location>
        <begin position="130"/>
        <end position="151"/>
    </location>
</feature>
<name>A0ABW4DP50_9LACO</name>
<proteinExistence type="predicted"/>
<dbReference type="RefSeq" id="WP_125578587.1">
    <property type="nucleotide sequence ID" value="NZ_JBHTOF010000024.1"/>
</dbReference>
<evidence type="ECO:0000313" key="3">
    <source>
        <dbReference type="Proteomes" id="UP001597244"/>
    </source>
</evidence>
<organism evidence="2 3">
    <name type="scientific">Lapidilactobacillus mulanensis</name>
    <dbReference type="NCBI Taxonomy" id="2485999"/>
    <lineage>
        <taxon>Bacteria</taxon>
        <taxon>Bacillati</taxon>
        <taxon>Bacillota</taxon>
        <taxon>Bacilli</taxon>
        <taxon>Lactobacillales</taxon>
        <taxon>Lactobacillaceae</taxon>
        <taxon>Lapidilactobacillus</taxon>
    </lineage>
</organism>
<accession>A0ABW4DP50</accession>
<gene>
    <name evidence="2" type="ORF">ACFQ4L_03350</name>
</gene>
<dbReference type="Proteomes" id="UP001597244">
    <property type="component" value="Unassembled WGS sequence"/>
</dbReference>
<keyword evidence="1" id="KW-0812">Transmembrane</keyword>
<keyword evidence="3" id="KW-1185">Reference proteome</keyword>
<dbReference type="EMBL" id="JBHTOF010000024">
    <property type="protein sequence ID" value="MFD1465126.1"/>
    <property type="molecule type" value="Genomic_DNA"/>
</dbReference>
<sequence>MGAKIKGIFTPKGLIRGYLLPVYGVVVLINYFFLFKNHFHVVEYDSLSAASRAASNISEWGSMRLSGNITRINDPLTRWLLLGGIVVGLLVFIYSSVQRHPAFIALLFIFGCWMPFMSTMSDSAGGGANVLSRVLIGILMIIGSVFAYYYFITRNLELDR</sequence>
<evidence type="ECO:0000256" key="1">
    <source>
        <dbReference type="SAM" id="Phobius"/>
    </source>
</evidence>
<reference evidence="3" key="1">
    <citation type="journal article" date="2019" name="Int. J. Syst. Evol. Microbiol.">
        <title>The Global Catalogue of Microorganisms (GCM) 10K type strain sequencing project: providing services to taxonomists for standard genome sequencing and annotation.</title>
        <authorList>
            <consortium name="The Broad Institute Genomics Platform"/>
            <consortium name="The Broad Institute Genome Sequencing Center for Infectious Disease"/>
            <person name="Wu L."/>
            <person name="Ma J."/>
        </authorList>
    </citation>
    <scope>NUCLEOTIDE SEQUENCE [LARGE SCALE GENOMIC DNA]</scope>
    <source>
        <strain evidence="3">CCM 8951</strain>
    </source>
</reference>
<protein>
    <submittedName>
        <fullName evidence="2">Uncharacterized protein</fullName>
    </submittedName>
</protein>
<keyword evidence="1" id="KW-1133">Transmembrane helix</keyword>
<feature type="transmembrane region" description="Helical" evidence="1">
    <location>
        <begin position="14"/>
        <end position="34"/>
    </location>
</feature>
<comment type="caution">
    <text evidence="2">The sequence shown here is derived from an EMBL/GenBank/DDBJ whole genome shotgun (WGS) entry which is preliminary data.</text>
</comment>